<dbReference type="EMBL" id="FYDG01000062">
    <property type="protein sequence ID" value="SNB85531.1"/>
    <property type="molecule type" value="Genomic_DNA"/>
</dbReference>
<gene>
    <name evidence="2" type="ORF">SAMN06265338_1622</name>
</gene>
<dbReference type="InterPro" id="IPR038140">
    <property type="entry name" value="DotD_sf"/>
</dbReference>
<name>A0A212SIE6_RHOAC</name>
<evidence type="ECO:0000256" key="1">
    <source>
        <dbReference type="SAM" id="SignalP"/>
    </source>
</evidence>
<organism evidence="2 3">
    <name type="scientific">Rhodoblastus acidophilus</name>
    <name type="common">Rhodopseudomonas acidophila</name>
    <dbReference type="NCBI Taxonomy" id="1074"/>
    <lineage>
        <taxon>Bacteria</taxon>
        <taxon>Pseudomonadati</taxon>
        <taxon>Pseudomonadota</taxon>
        <taxon>Alphaproteobacteria</taxon>
        <taxon>Hyphomicrobiales</taxon>
        <taxon>Rhodoblastaceae</taxon>
        <taxon>Rhodoblastus</taxon>
    </lineage>
</organism>
<keyword evidence="1" id="KW-0732">Signal</keyword>
<sequence>MRRRLSKWISTGVVVVSLAGCSTVTPIPTTVATPGMPNAELALQQSMAETGREMARIGDMRPAAAAAARPKVAPGELDREVSFQWSGSLDDGVRELARIVGYEVVIRNASIFKQRPQVAIDPRPRRVYDLFRELGEQAGAKAHVRVDPQHHLVEVVYLV</sequence>
<dbReference type="Proteomes" id="UP000198418">
    <property type="component" value="Unassembled WGS sequence"/>
</dbReference>
<feature type="signal peptide" evidence="1">
    <location>
        <begin position="1"/>
        <end position="19"/>
    </location>
</feature>
<dbReference type="InterPro" id="IPR031817">
    <property type="entry name" value="DotD"/>
</dbReference>
<keyword evidence="3" id="KW-1185">Reference proteome</keyword>
<dbReference type="Pfam" id="PF16816">
    <property type="entry name" value="DotD"/>
    <property type="match status" value="1"/>
</dbReference>
<dbReference type="AlphaFoldDB" id="A0A212SIE6"/>
<reference evidence="3" key="1">
    <citation type="submission" date="2017-06" db="EMBL/GenBank/DDBJ databases">
        <authorList>
            <person name="Varghese N."/>
            <person name="Submissions S."/>
        </authorList>
    </citation>
    <scope>NUCLEOTIDE SEQUENCE [LARGE SCALE GENOMIC DNA]</scope>
    <source>
        <strain evidence="3">DSM 137</strain>
    </source>
</reference>
<proteinExistence type="predicted"/>
<dbReference type="PROSITE" id="PS51257">
    <property type="entry name" value="PROKAR_LIPOPROTEIN"/>
    <property type="match status" value="1"/>
</dbReference>
<evidence type="ECO:0000313" key="2">
    <source>
        <dbReference type="EMBL" id="SNB85531.1"/>
    </source>
</evidence>
<feature type="chain" id="PRO_5012939633" evidence="1">
    <location>
        <begin position="20"/>
        <end position="159"/>
    </location>
</feature>
<evidence type="ECO:0000313" key="3">
    <source>
        <dbReference type="Proteomes" id="UP000198418"/>
    </source>
</evidence>
<accession>A0A212SIE6</accession>
<dbReference type="Gene3D" id="3.55.50.60">
    <property type="entry name" value="DotD protein"/>
    <property type="match status" value="1"/>
</dbReference>
<protein>
    <submittedName>
        <fullName evidence="2">Defect in organelle trafficking protein DotD</fullName>
    </submittedName>
</protein>